<feature type="region of interest" description="Disordered" evidence="1">
    <location>
        <begin position="522"/>
        <end position="545"/>
    </location>
</feature>
<protein>
    <submittedName>
        <fullName evidence="2">Uncharacterized protein</fullName>
    </submittedName>
</protein>
<gene>
    <name evidence="2" type="ORF">SPSK_02187</name>
</gene>
<dbReference type="VEuPathDB" id="FungiDB:SPSK_02187"/>
<feature type="compositionally biased region" description="Polar residues" evidence="1">
    <location>
        <begin position="880"/>
        <end position="919"/>
    </location>
</feature>
<accession>A0A0F2MBQ2</accession>
<feature type="region of interest" description="Disordered" evidence="1">
    <location>
        <begin position="767"/>
        <end position="1062"/>
    </location>
</feature>
<feature type="compositionally biased region" description="Basic and acidic residues" evidence="1">
    <location>
        <begin position="271"/>
        <end position="280"/>
    </location>
</feature>
<feature type="compositionally biased region" description="Low complexity" evidence="1">
    <location>
        <begin position="208"/>
        <end position="230"/>
    </location>
</feature>
<reference evidence="2 3" key="2">
    <citation type="journal article" date="2015" name="Eukaryot. Cell">
        <title>Asexual propagation of a virulent clone complex in a human and feline outbreak of sporotrichosis.</title>
        <authorList>
            <person name="Teixeira Mde M."/>
            <person name="Rodrigues A.M."/>
            <person name="Tsui C.K."/>
            <person name="de Almeida L.G."/>
            <person name="Van Diepeningen A.D."/>
            <person name="van den Ende B.G."/>
            <person name="Fernandes G.F."/>
            <person name="Kano R."/>
            <person name="Hamelin R.C."/>
            <person name="Lopes-Bezerra L.M."/>
            <person name="Vasconcelos A.T."/>
            <person name="de Hoog S."/>
            <person name="de Camargo Z.P."/>
            <person name="Felipe M.S."/>
        </authorList>
    </citation>
    <scope>NUCLEOTIDE SEQUENCE [LARGE SCALE GENOMIC DNA]</scope>
    <source>
        <strain evidence="2 3">1099-18</strain>
    </source>
</reference>
<dbReference type="RefSeq" id="XP_016589170.1">
    <property type="nucleotide sequence ID" value="XM_016729062.1"/>
</dbReference>
<organism evidence="2 3">
    <name type="scientific">Sporothrix schenckii 1099-18</name>
    <dbReference type="NCBI Taxonomy" id="1397361"/>
    <lineage>
        <taxon>Eukaryota</taxon>
        <taxon>Fungi</taxon>
        <taxon>Dikarya</taxon>
        <taxon>Ascomycota</taxon>
        <taxon>Pezizomycotina</taxon>
        <taxon>Sordariomycetes</taxon>
        <taxon>Sordariomycetidae</taxon>
        <taxon>Ophiostomatales</taxon>
        <taxon>Ophiostomataceae</taxon>
        <taxon>Sporothrix</taxon>
    </lineage>
</organism>
<feature type="compositionally biased region" description="Basic and acidic residues" evidence="1">
    <location>
        <begin position="445"/>
        <end position="458"/>
    </location>
</feature>
<reference evidence="2 3" key="1">
    <citation type="journal article" date="2014" name="BMC Genomics">
        <title>Comparative genomics of the major fungal agents of human and animal Sporotrichosis: Sporothrix schenckii and Sporothrix brasiliensis.</title>
        <authorList>
            <person name="Teixeira M.M."/>
            <person name="de Almeida L.G."/>
            <person name="Kubitschek-Barreira P."/>
            <person name="Alves F.L."/>
            <person name="Kioshima E.S."/>
            <person name="Abadio A.K."/>
            <person name="Fernandes L."/>
            <person name="Derengowski L.S."/>
            <person name="Ferreira K.S."/>
            <person name="Souza R.C."/>
            <person name="Ruiz J.C."/>
            <person name="de Andrade N.C."/>
            <person name="Paes H.C."/>
            <person name="Nicola A.M."/>
            <person name="Albuquerque P."/>
            <person name="Gerber A.L."/>
            <person name="Martins V.P."/>
            <person name="Peconick L.D."/>
            <person name="Neto A.V."/>
            <person name="Chaucanez C.B."/>
            <person name="Silva P.A."/>
            <person name="Cunha O.L."/>
            <person name="de Oliveira F.F."/>
            <person name="dos Santos T.C."/>
            <person name="Barros A.L."/>
            <person name="Soares M.A."/>
            <person name="de Oliveira L.M."/>
            <person name="Marini M.M."/>
            <person name="Villalobos-Duno H."/>
            <person name="Cunha M.M."/>
            <person name="de Hoog S."/>
            <person name="da Silveira J.F."/>
            <person name="Henrissat B."/>
            <person name="Nino-Vega G.A."/>
            <person name="Cisalpino P.S."/>
            <person name="Mora-Montes H.M."/>
            <person name="Almeida S.R."/>
            <person name="Stajich J.E."/>
            <person name="Lopes-Bezerra L.M."/>
            <person name="Vasconcelos A.T."/>
            <person name="Felipe M.S."/>
        </authorList>
    </citation>
    <scope>NUCLEOTIDE SEQUENCE [LARGE SCALE GENOMIC DNA]</scope>
    <source>
        <strain evidence="2 3">1099-18</strain>
    </source>
</reference>
<feature type="region of interest" description="Disordered" evidence="1">
    <location>
        <begin position="559"/>
        <end position="743"/>
    </location>
</feature>
<evidence type="ECO:0000313" key="2">
    <source>
        <dbReference type="EMBL" id="KJR86494.1"/>
    </source>
</evidence>
<dbReference type="Proteomes" id="UP000033710">
    <property type="component" value="Unassembled WGS sequence"/>
</dbReference>
<sequence>MSTIPLRYISGNVLHALAVVLSLPPDSLEQTGRHTATPSATWQAEQAARIPGLPRCLLIPPIPHLSVKVAQVAKRVVIAAAGGADTLAVKAASKGIRLDAVLHPCSTPTALCSAHRDLHPTLVREMFFYLSREVADNADFVRRHPVHDRLDKNDNDNGVNDNGDAPEAICHTRDVHDWGLRMIGISALWCTRHTFRALEKGRQVLHRPPTSAKAGSSAGSSTTSPSQSSTHIRSSMRMPHLQYPCEACILAAVGARSQTLIDLRASMLSRMAEEHHDKQRRDRRRGTIPSSSSLDKKKKPREPNLLPLVETYINVLGRDVGDEMAAEIRARSEALAESIFDVRLCEARRRRHVARDVKRLQRQGKSTRYVRDPCTPRLVTKHGHRLPLPLLPLDCDLWAHYNESVVGGNKQNYQPTPGHAHGADPSGAYDESHEQYYVVPDEEVEKGQEEADKAHPDEWAGEMASDKSTAQQHPSMMGSDASAHLGYKEYHAQGQPEPTVAEETPAPECEEDYRRNVLESETVFSSDVADERASTGHSSDDDHASYVTISVYTQLPLNQLSSPVPDLPPSHAGPGRRAAAASLSTMPVRSLSPIPGTPTSTAARSVVSSVSRHSTRSIRPSSTSELPPRPANPTPSSQPRIYPPAPTSSVYSRVTAATQNGQKTSKAKQAFSTILSEANASQTSASSASRAIPSPRSAKASTSTVPSASSSLSSLTRPTASSSYRSRAPSTPTPPSNGRKPTLVASYVAMQAVMDASRSRSRVNVAATIPKPATSTLAKPCSAASTASKTTKSTSTTSKAPTERTSRSTVSKSSSIPSSSPATTVTNLSRYPLLPRSTYRPPSMTQRSAMPPPLFSKSGQQKQQETQETQETQKKVRTPMRSSRASPLTTKASTSAALPKTPSETSSDVSFDWSQSAPSDLSVGEGPRHRPDYAIFVDDDNDNDNGSAGPCSIAPDDSISVVAGDRHQKETDRPTRLRGKTEAEQPRRWLQMQRQRHQQTLTAPTRPGRGQQGPIPRILNHYQPNNSRRPPQAPPRAPPQPRQPMRPRTQAEVENKPLPRLPAEAKTQRCVCQGVHPQKHHTCGLQEQVADRPTSNLTNCTEWPKCF</sequence>
<feature type="compositionally biased region" description="Basic and acidic residues" evidence="1">
    <location>
        <begin position="964"/>
        <end position="987"/>
    </location>
</feature>
<feature type="region of interest" description="Disordered" evidence="1">
    <location>
        <begin position="271"/>
        <end position="303"/>
    </location>
</feature>
<dbReference type="KEGG" id="ssck:SPSK_02187"/>
<feature type="compositionally biased region" description="Basic and acidic residues" evidence="1">
    <location>
        <begin position="529"/>
        <end position="544"/>
    </location>
</feature>
<name>A0A0F2MBQ2_SPOSC</name>
<feature type="region of interest" description="Disordered" evidence="1">
    <location>
        <begin position="409"/>
        <end position="431"/>
    </location>
</feature>
<feature type="compositionally biased region" description="Low complexity" evidence="1">
    <location>
        <begin position="860"/>
        <end position="870"/>
    </location>
</feature>
<feature type="region of interest" description="Disordered" evidence="1">
    <location>
        <begin position="443"/>
        <end position="479"/>
    </location>
</feature>
<dbReference type="AlphaFoldDB" id="A0A0F2MBQ2"/>
<feature type="compositionally biased region" description="Low complexity" evidence="1">
    <location>
        <begin position="676"/>
        <end position="730"/>
    </location>
</feature>
<feature type="region of interest" description="Disordered" evidence="1">
    <location>
        <begin position="201"/>
        <end position="235"/>
    </location>
</feature>
<dbReference type="EMBL" id="AXCR01000006">
    <property type="protein sequence ID" value="KJR86494.1"/>
    <property type="molecule type" value="Genomic_DNA"/>
</dbReference>
<feature type="compositionally biased region" description="Low complexity" evidence="1">
    <location>
        <begin position="782"/>
        <end position="800"/>
    </location>
</feature>
<feature type="compositionally biased region" description="Low complexity" evidence="1">
    <location>
        <begin position="807"/>
        <end position="826"/>
    </location>
</feature>
<dbReference type="GeneID" id="27664339"/>
<feature type="compositionally biased region" description="Pro residues" evidence="1">
    <location>
        <begin position="1031"/>
        <end position="1044"/>
    </location>
</feature>
<evidence type="ECO:0000256" key="1">
    <source>
        <dbReference type="SAM" id="MobiDB-lite"/>
    </source>
</evidence>
<feature type="compositionally biased region" description="Low complexity" evidence="1">
    <location>
        <begin position="599"/>
        <end position="612"/>
    </location>
</feature>
<comment type="caution">
    <text evidence="2">The sequence shown here is derived from an EMBL/GenBank/DDBJ whole genome shotgun (WGS) entry which is preliminary data.</text>
</comment>
<dbReference type="OrthoDB" id="3786931at2759"/>
<proteinExistence type="predicted"/>
<evidence type="ECO:0000313" key="3">
    <source>
        <dbReference type="Proteomes" id="UP000033710"/>
    </source>
</evidence>
<feature type="compositionally biased region" description="Polar residues" evidence="1">
    <location>
        <begin position="647"/>
        <end position="664"/>
    </location>
</feature>